<gene>
    <name evidence="5" type="ORF">MNB_SV-6-1893</name>
</gene>
<dbReference type="PROSITE" id="PS50109">
    <property type="entry name" value="HIS_KIN"/>
    <property type="match status" value="1"/>
</dbReference>
<dbReference type="GO" id="GO:0000155">
    <property type="term" value="F:phosphorelay sensor kinase activity"/>
    <property type="evidence" value="ECO:0007669"/>
    <property type="project" value="InterPro"/>
</dbReference>
<dbReference type="Pfam" id="PF00512">
    <property type="entry name" value="HisKA"/>
    <property type="match status" value="1"/>
</dbReference>
<name>A0A1W1C4Z9_9ZZZZ</name>
<dbReference type="SMART" id="SM00388">
    <property type="entry name" value="HisKA"/>
    <property type="match status" value="1"/>
</dbReference>
<dbReference type="CDD" id="cd16922">
    <property type="entry name" value="HATPase_EvgS-ArcB-TorS-like"/>
    <property type="match status" value="1"/>
</dbReference>
<keyword evidence="5" id="KW-0418">Kinase</keyword>
<protein>
    <submittedName>
        <fullName evidence="5">BarA sensory histidine kinase (= VarS = GacS)</fullName>
    </submittedName>
</protein>
<evidence type="ECO:0000313" key="5">
    <source>
        <dbReference type="EMBL" id="SFV60792.1"/>
    </source>
</evidence>
<dbReference type="Gene3D" id="3.40.50.2300">
    <property type="match status" value="1"/>
</dbReference>
<evidence type="ECO:0000256" key="1">
    <source>
        <dbReference type="ARBA" id="ARBA00022553"/>
    </source>
</evidence>
<dbReference type="SUPFAM" id="SSF55874">
    <property type="entry name" value="ATPase domain of HSP90 chaperone/DNA topoisomerase II/histidine kinase"/>
    <property type="match status" value="1"/>
</dbReference>
<dbReference type="InterPro" id="IPR003594">
    <property type="entry name" value="HATPase_dom"/>
</dbReference>
<dbReference type="InterPro" id="IPR003661">
    <property type="entry name" value="HisK_dim/P_dom"/>
</dbReference>
<dbReference type="Gene3D" id="3.30.565.10">
    <property type="entry name" value="Histidine kinase-like ATPase, C-terminal domain"/>
    <property type="match status" value="1"/>
</dbReference>
<evidence type="ECO:0000259" key="3">
    <source>
        <dbReference type="PROSITE" id="PS50109"/>
    </source>
</evidence>
<keyword evidence="2" id="KW-0902">Two-component regulatory system</keyword>
<dbReference type="CDD" id="cd00082">
    <property type="entry name" value="HisKA"/>
    <property type="match status" value="1"/>
</dbReference>
<keyword evidence="1" id="KW-0597">Phosphoprotein</keyword>
<keyword evidence="5" id="KW-0808">Transferase</keyword>
<proteinExistence type="predicted"/>
<dbReference type="CDD" id="cd17546">
    <property type="entry name" value="REC_hyHK_CKI1_RcsC-like"/>
    <property type="match status" value="1"/>
</dbReference>
<feature type="domain" description="Response regulatory" evidence="4">
    <location>
        <begin position="753"/>
        <end position="872"/>
    </location>
</feature>
<dbReference type="PRINTS" id="PR00344">
    <property type="entry name" value="BCTRLSENSOR"/>
</dbReference>
<dbReference type="FunFam" id="3.30.565.10:FF:000010">
    <property type="entry name" value="Sensor histidine kinase RcsC"/>
    <property type="match status" value="1"/>
</dbReference>
<reference evidence="5" key="1">
    <citation type="submission" date="2016-10" db="EMBL/GenBank/DDBJ databases">
        <authorList>
            <person name="de Groot N.N."/>
        </authorList>
    </citation>
    <scope>NUCLEOTIDE SEQUENCE</scope>
</reference>
<dbReference type="SMART" id="SM00448">
    <property type="entry name" value="REC"/>
    <property type="match status" value="1"/>
</dbReference>
<feature type="domain" description="Histidine kinase" evidence="3">
    <location>
        <begin position="387"/>
        <end position="609"/>
    </location>
</feature>
<dbReference type="PROSITE" id="PS50110">
    <property type="entry name" value="RESPONSE_REGULATORY"/>
    <property type="match status" value="1"/>
</dbReference>
<dbReference type="AlphaFoldDB" id="A0A1W1C4Z9"/>
<dbReference type="SUPFAM" id="SSF47384">
    <property type="entry name" value="Homodimeric domain of signal transducing histidine kinase"/>
    <property type="match status" value="1"/>
</dbReference>
<dbReference type="InterPro" id="IPR036890">
    <property type="entry name" value="HATPase_C_sf"/>
</dbReference>
<dbReference type="SUPFAM" id="SSF52172">
    <property type="entry name" value="CheY-like"/>
    <property type="match status" value="1"/>
</dbReference>
<dbReference type="InterPro" id="IPR004358">
    <property type="entry name" value="Sig_transdc_His_kin-like_C"/>
</dbReference>
<accession>A0A1W1C4Z9</accession>
<evidence type="ECO:0000259" key="4">
    <source>
        <dbReference type="PROSITE" id="PS50110"/>
    </source>
</evidence>
<dbReference type="EMBL" id="FPHC01000061">
    <property type="protein sequence ID" value="SFV60792.1"/>
    <property type="molecule type" value="Genomic_DNA"/>
</dbReference>
<sequence length="879" mass="100183">MKKIFRNTFVLNLLLVLTAMAIVVSSYLTYLSYLKYTKPSKGLELPLFLEKVSSTLDTIDAERLPTVSYLATADKMSFKNMKKARSNTDKILIDLNNILKTNASLEPYSKYIKDINNQLQIVRNGVDNLSEDEINILFDDYHGKVFSIFYKMIGDVTLDQSSKTLTSYLSTYRNIMDLRENSATENNIIYLTLLKKAPMDYRVMTIWEQLVAKDVQPNFDDLYDAVLAVDLRAIMSPEEYIDILFDYRRDIEEHYKSGNYTTSTIAWLDGVEKKMNYYMRIEKMLIVNIKKRIEDSFSKSTTMLISLSLISLLLLRLLFKIISMRRELNKNKKLYTDTLRDIELVFDEGQQMKLKRLIESGNLNLIYKFLIQAIQDANTTKDLFLASMSHEIRTPLNGIVGFTQLLKETDMNEEQQEFLSVVEKSSDHLLRIVNDVLDLAKIKAQKIELEHIAFDPMDYFEAAVESYAGKAFKENIDFNVYIDPSLPTLLMGDPTKISQVIVNLISNAIKFTPENGTVSVAIEKLYDKDNSVKVKFSVEDTGIGITKDQQKNIFDAFSQADVSTSRKYGGTGLGLSISGKLIDIMGGKLSIMSVQGKGSTFFFSIELEKAKDSKDRVVDNMNNRQVGILNPHKGSEYIINKNLEAYVAYTGATVTHYTNETLEQAKSLGNAPDILFIDHKYRMRGDELEQVLDIESKVIVLTTGDQKKNLLKYGRSIDKLLYKPVTFTKTIKALSNKQEVMESTKAYRFENLKVLVAEDNVINQKLIINILTKMGVDVDIANNGQEALEKRKENIYDIIFMDIEMPIMGGIEATAKIMSYERNNQVEHIPIIALTANALTGDKAKYIGVGMNGYLAKPINLNELRKLFKEYFEDKIIEV</sequence>
<dbReference type="Pfam" id="PF02518">
    <property type="entry name" value="HATPase_c"/>
    <property type="match status" value="1"/>
</dbReference>
<organism evidence="5">
    <name type="scientific">hydrothermal vent metagenome</name>
    <dbReference type="NCBI Taxonomy" id="652676"/>
    <lineage>
        <taxon>unclassified sequences</taxon>
        <taxon>metagenomes</taxon>
        <taxon>ecological metagenomes</taxon>
    </lineage>
</organism>
<dbReference type="Gene3D" id="1.10.287.130">
    <property type="match status" value="1"/>
</dbReference>
<dbReference type="InterPro" id="IPR005467">
    <property type="entry name" value="His_kinase_dom"/>
</dbReference>
<dbReference type="PANTHER" id="PTHR45339">
    <property type="entry name" value="HYBRID SIGNAL TRANSDUCTION HISTIDINE KINASE J"/>
    <property type="match status" value="1"/>
</dbReference>
<dbReference type="InterPro" id="IPR001789">
    <property type="entry name" value="Sig_transdc_resp-reg_receiver"/>
</dbReference>
<evidence type="ECO:0000256" key="2">
    <source>
        <dbReference type="ARBA" id="ARBA00023012"/>
    </source>
</evidence>
<dbReference type="PANTHER" id="PTHR45339:SF1">
    <property type="entry name" value="HYBRID SIGNAL TRANSDUCTION HISTIDINE KINASE J"/>
    <property type="match status" value="1"/>
</dbReference>
<dbReference type="InterPro" id="IPR011006">
    <property type="entry name" value="CheY-like_superfamily"/>
</dbReference>
<dbReference type="Pfam" id="PF00072">
    <property type="entry name" value="Response_reg"/>
    <property type="match status" value="1"/>
</dbReference>
<dbReference type="InterPro" id="IPR036097">
    <property type="entry name" value="HisK_dim/P_sf"/>
</dbReference>
<dbReference type="SMART" id="SM00387">
    <property type="entry name" value="HATPase_c"/>
    <property type="match status" value="1"/>
</dbReference>